<reference evidence="1" key="1">
    <citation type="submission" date="2015-10" db="EMBL/GenBank/DDBJ databases">
        <authorList>
            <person name="Gilbert D.G."/>
        </authorList>
    </citation>
    <scope>NUCLEOTIDE SEQUENCE</scope>
</reference>
<sequence length="39" mass="4253">MFITAGFMTVTQVGNLGIAIRELAVLTALCLYKRVTHSL</sequence>
<evidence type="ECO:0000313" key="1">
    <source>
        <dbReference type="EMBL" id="CUS55274.1"/>
    </source>
</evidence>
<proteinExistence type="predicted"/>
<gene>
    <name evidence="1" type="ORF">MGWOODY_XGa2456</name>
</gene>
<protein>
    <submittedName>
        <fullName evidence="1">Uncharacterized protein</fullName>
    </submittedName>
</protein>
<organism evidence="1">
    <name type="scientific">hydrothermal vent metagenome</name>
    <dbReference type="NCBI Taxonomy" id="652676"/>
    <lineage>
        <taxon>unclassified sequences</taxon>
        <taxon>metagenomes</taxon>
        <taxon>ecological metagenomes</taxon>
    </lineage>
</organism>
<accession>A0A160TYN4</accession>
<dbReference type="EMBL" id="CZRL01000129">
    <property type="protein sequence ID" value="CUS55274.1"/>
    <property type="molecule type" value="Genomic_DNA"/>
</dbReference>
<dbReference type="AlphaFoldDB" id="A0A160TYN4"/>
<name>A0A160TYN4_9ZZZZ</name>